<organism evidence="1 2">
    <name type="scientific">Paenibacillus residui</name>
    <dbReference type="NCBI Taxonomy" id="629724"/>
    <lineage>
        <taxon>Bacteria</taxon>
        <taxon>Bacillati</taxon>
        <taxon>Bacillota</taxon>
        <taxon>Bacilli</taxon>
        <taxon>Bacillales</taxon>
        <taxon>Paenibacillaceae</taxon>
        <taxon>Paenibacillus</taxon>
    </lineage>
</organism>
<comment type="caution">
    <text evidence="1">The sequence shown here is derived from an EMBL/GenBank/DDBJ whole genome shotgun (WGS) entry which is preliminary data.</text>
</comment>
<proteinExistence type="predicted"/>
<dbReference type="Gene3D" id="3.30.450.20">
    <property type="entry name" value="PAS domain"/>
    <property type="match status" value="1"/>
</dbReference>
<evidence type="ECO:0000313" key="1">
    <source>
        <dbReference type="EMBL" id="MFD0868565.1"/>
    </source>
</evidence>
<keyword evidence="2" id="KW-1185">Reference proteome</keyword>
<dbReference type="RefSeq" id="WP_379286605.1">
    <property type="nucleotide sequence ID" value="NZ_JBHTIU010000016.1"/>
</dbReference>
<evidence type="ECO:0000313" key="2">
    <source>
        <dbReference type="Proteomes" id="UP001597120"/>
    </source>
</evidence>
<gene>
    <name evidence="1" type="ORF">ACFQ03_05345</name>
</gene>
<accession>A0ABW3D9F3</accession>
<sequence length="186" mass="21434">MKRQIRSLFSGKNMLIYFFVVIIPVLASSYQYYSVITGKIEGRLSDKVMKEAVQNSLYIENFMVETVGRIETLALTISAKDNPAWIQEMLSKMHQLDPRFSGFIWASDTGQIRLSSIPFDGKLNLSDRSYFTEAIRTGRSQIFGSLFRTNKRKLHCIGGYACYRFRGTNYRGIDRKRQSSGHERVC</sequence>
<protein>
    <submittedName>
        <fullName evidence="1">Uncharacterized protein</fullName>
    </submittedName>
</protein>
<dbReference type="Proteomes" id="UP001597120">
    <property type="component" value="Unassembled WGS sequence"/>
</dbReference>
<dbReference type="EMBL" id="JBHTIU010000016">
    <property type="protein sequence ID" value="MFD0868565.1"/>
    <property type="molecule type" value="Genomic_DNA"/>
</dbReference>
<reference evidence="2" key="1">
    <citation type="journal article" date="2019" name="Int. J. Syst. Evol. Microbiol.">
        <title>The Global Catalogue of Microorganisms (GCM) 10K type strain sequencing project: providing services to taxonomists for standard genome sequencing and annotation.</title>
        <authorList>
            <consortium name="The Broad Institute Genomics Platform"/>
            <consortium name="The Broad Institute Genome Sequencing Center for Infectious Disease"/>
            <person name="Wu L."/>
            <person name="Ma J."/>
        </authorList>
    </citation>
    <scope>NUCLEOTIDE SEQUENCE [LARGE SCALE GENOMIC DNA]</scope>
    <source>
        <strain evidence="2">CCUG 57263</strain>
    </source>
</reference>
<name>A0ABW3D9F3_9BACL</name>